<dbReference type="GO" id="GO:0019202">
    <property type="term" value="F:amino acid kinase activity"/>
    <property type="evidence" value="ECO:0007669"/>
    <property type="project" value="TreeGrafter"/>
</dbReference>
<dbReference type="InterPro" id="IPR002575">
    <property type="entry name" value="Aminoglycoside_PTrfase"/>
</dbReference>
<evidence type="ECO:0000259" key="2">
    <source>
        <dbReference type="Pfam" id="PF01636"/>
    </source>
</evidence>
<dbReference type="Proteomes" id="UP000287519">
    <property type="component" value="Unassembled WGS sequence"/>
</dbReference>
<feature type="domain" description="Aminoglycoside phosphotransferase" evidence="2">
    <location>
        <begin position="10"/>
        <end position="178"/>
    </location>
</feature>
<sequence length="236" mass="26654">MITVRPPESQLNYHVSAFECVPGTHPAEDDYATVMPKLGAVTAELHEHASRWQRPDWFTRPAWDIDAAFGPAPRWGSWRAAVHEKDESEQLARVEEFVRSRLLRFGCGPDRFGLIHADLRAANLLVDGTSCRVIDFDDCGFGWLLYDLATALTFTEDHPRVGEFIAAWLQGYRSVRELSVEDEREIVTFLLLRRMLTIAFLGNNPDIEVSQQMLPGMVRATCDWADGIVSGLIADH</sequence>
<organism evidence="3 4">
    <name type="scientific">Rhodococcus wratislaviensis</name>
    <name type="common">Tsukamurella wratislaviensis</name>
    <dbReference type="NCBI Taxonomy" id="44752"/>
    <lineage>
        <taxon>Bacteria</taxon>
        <taxon>Bacillati</taxon>
        <taxon>Actinomycetota</taxon>
        <taxon>Actinomycetes</taxon>
        <taxon>Mycobacteriales</taxon>
        <taxon>Nocardiaceae</taxon>
        <taxon>Rhodococcus</taxon>
    </lineage>
</organism>
<dbReference type="InterPro" id="IPR050249">
    <property type="entry name" value="Pseudomonas-type_ThrB"/>
</dbReference>
<dbReference type="Gene3D" id="3.90.1200.10">
    <property type="match status" value="1"/>
</dbReference>
<proteinExistence type="inferred from homology"/>
<evidence type="ECO:0000313" key="3">
    <source>
        <dbReference type="EMBL" id="GCE45011.1"/>
    </source>
</evidence>
<comment type="caution">
    <text evidence="3">The sequence shown here is derived from an EMBL/GenBank/DDBJ whole genome shotgun (WGS) entry which is preliminary data.</text>
</comment>
<keyword evidence="4" id="KW-1185">Reference proteome</keyword>
<dbReference type="PANTHER" id="PTHR21064">
    <property type="entry name" value="AMINOGLYCOSIDE PHOSPHOTRANSFERASE DOMAIN-CONTAINING PROTEIN-RELATED"/>
    <property type="match status" value="1"/>
</dbReference>
<dbReference type="PANTHER" id="PTHR21064:SF6">
    <property type="entry name" value="AMINOGLYCOSIDE PHOSPHOTRANSFERASE DOMAIN-CONTAINING PROTEIN"/>
    <property type="match status" value="1"/>
</dbReference>
<dbReference type="InterPro" id="IPR011009">
    <property type="entry name" value="Kinase-like_dom_sf"/>
</dbReference>
<name>A0A402CN55_RHOWR</name>
<evidence type="ECO:0000313" key="4">
    <source>
        <dbReference type="Proteomes" id="UP000287519"/>
    </source>
</evidence>
<dbReference type="EMBL" id="BHYM01000137">
    <property type="protein sequence ID" value="GCE45011.1"/>
    <property type="molecule type" value="Genomic_DNA"/>
</dbReference>
<dbReference type="SUPFAM" id="SSF56112">
    <property type="entry name" value="Protein kinase-like (PK-like)"/>
    <property type="match status" value="1"/>
</dbReference>
<accession>A0A402CN55</accession>
<reference evidence="3 4" key="1">
    <citation type="submission" date="2018-11" db="EMBL/GenBank/DDBJ databases">
        <title>Microbial catabolism of amino acid.</title>
        <authorList>
            <person name="Hibi M."/>
            <person name="Ogawa J."/>
        </authorList>
    </citation>
    <scope>NUCLEOTIDE SEQUENCE [LARGE SCALE GENOMIC DNA]</scope>
    <source>
        <strain evidence="3 4">C31-06</strain>
    </source>
</reference>
<evidence type="ECO:0000256" key="1">
    <source>
        <dbReference type="ARBA" id="ARBA00038240"/>
    </source>
</evidence>
<dbReference type="AlphaFoldDB" id="A0A402CN55"/>
<comment type="similarity">
    <text evidence="1">Belongs to the pseudomonas-type ThrB family.</text>
</comment>
<protein>
    <submittedName>
        <fullName evidence="3">Aminoglycoside phosphotransferase</fullName>
    </submittedName>
</protein>
<dbReference type="Pfam" id="PF01636">
    <property type="entry name" value="APH"/>
    <property type="match status" value="1"/>
</dbReference>
<keyword evidence="3" id="KW-0808">Transferase</keyword>
<gene>
    <name evidence="3" type="ORF">Rhow_000971</name>
</gene>